<dbReference type="NCBIfam" id="TIGR01484">
    <property type="entry name" value="HAD-SF-IIB"/>
    <property type="match status" value="1"/>
</dbReference>
<dbReference type="EMBL" id="QSRJ01000008">
    <property type="protein sequence ID" value="RGL09727.1"/>
    <property type="molecule type" value="Genomic_DNA"/>
</dbReference>
<sequence>MKSYLEDHDLASIKIVATDMDLTLLHDDKSMPEGIAERIDALYERGILFCAASGRPAPALRLSFPNNHARMAMVCDNGATVYVNDNPIYKDKMDVELYQSVLTRVVESGEGVPVLCAYDEAYALARDYEHHGEVSIYYKAINYLESFEGLDVDANKVSVYYPAWNSKEQFDTVYQPEFGDKLYVTCAGAEWIDFMNIGIDKGSGMRRLAEHAGVDLADIAAFGDTYNDIPMLDIVGHSYVMGNAAEHMHDHGMFLAPSNMEEGVLTVLDRIIEAVPVK</sequence>
<dbReference type="Pfam" id="PF08282">
    <property type="entry name" value="Hydrolase_3"/>
    <property type="match status" value="1"/>
</dbReference>
<dbReference type="InterPro" id="IPR000150">
    <property type="entry name" value="Cof"/>
</dbReference>
<gene>
    <name evidence="1" type="ORF">DXC81_07535</name>
</gene>
<dbReference type="PANTHER" id="PTHR10000">
    <property type="entry name" value="PHOSPHOSERINE PHOSPHATASE"/>
    <property type="match status" value="1"/>
</dbReference>
<dbReference type="GO" id="GO:0000287">
    <property type="term" value="F:magnesium ion binding"/>
    <property type="evidence" value="ECO:0007669"/>
    <property type="project" value="TreeGrafter"/>
</dbReference>
<dbReference type="GO" id="GO:0005829">
    <property type="term" value="C:cytosol"/>
    <property type="evidence" value="ECO:0007669"/>
    <property type="project" value="TreeGrafter"/>
</dbReference>
<dbReference type="PANTHER" id="PTHR10000:SF53">
    <property type="entry name" value="5-AMINO-6-(5-PHOSPHO-D-RIBITYLAMINO)URACIL PHOSPHATASE YBJI-RELATED"/>
    <property type="match status" value="1"/>
</dbReference>
<dbReference type="InterPro" id="IPR023214">
    <property type="entry name" value="HAD_sf"/>
</dbReference>
<dbReference type="SUPFAM" id="SSF56784">
    <property type="entry name" value="HAD-like"/>
    <property type="match status" value="1"/>
</dbReference>
<name>A0A3E4QRL2_9ACTN</name>
<reference evidence="1 2" key="1">
    <citation type="submission" date="2018-08" db="EMBL/GenBank/DDBJ databases">
        <title>A genome reference for cultivated species of the human gut microbiota.</title>
        <authorList>
            <person name="Zou Y."/>
            <person name="Xue W."/>
            <person name="Luo G."/>
        </authorList>
    </citation>
    <scope>NUCLEOTIDE SEQUENCE [LARGE SCALE GENOMIC DNA]</scope>
    <source>
        <strain evidence="1 2">TF08-14</strain>
    </source>
</reference>
<dbReference type="SFLD" id="SFLDG01140">
    <property type="entry name" value="C2.B:_Phosphomannomutase_and_P"/>
    <property type="match status" value="1"/>
</dbReference>
<evidence type="ECO:0000313" key="2">
    <source>
        <dbReference type="Proteomes" id="UP000260943"/>
    </source>
</evidence>
<protein>
    <submittedName>
        <fullName evidence="1">HAD family phosphatase</fullName>
    </submittedName>
</protein>
<accession>A0A3E4QRL2</accession>
<dbReference type="GO" id="GO:0016791">
    <property type="term" value="F:phosphatase activity"/>
    <property type="evidence" value="ECO:0007669"/>
    <property type="project" value="TreeGrafter"/>
</dbReference>
<dbReference type="InterPro" id="IPR006379">
    <property type="entry name" value="HAD-SF_hydro_IIB"/>
</dbReference>
<dbReference type="InterPro" id="IPR036412">
    <property type="entry name" value="HAD-like_sf"/>
</dbReference>
<dbReference type="SFLD" id="SFLDS00003">
    <property type="entry name" value="Haloacid_Dehalogenase"/>
    <property type="match status" value="1"/>
</dbReference>
<dbReference type="AlphaFoldDB" id="A0A3E4QRL2"/>
<dbReference type="NCBIfam" id="TIGR00099">
    <property type="entry name" value="Cof-subfamily"/>
    <property type="match status" value="1"/>
</dbReference>
<dbReference type="Proteomes" id="UP000260943">
    <property type="component" value="Unassembled WGS sequence"/>
</dbReference>
<proteinExistence type="predicted"/>
<organism evidence="1 2">
    <name type="scientific">Collinsella tanakaei</name>
    <dbReference type="NCBI Taxonomy" id="626935"/>
    <lineage>
        <taxon>Bacteria</taxon>
        <taxon>Bacillati</taxon>
        <taxon>Actinomycetota</taxon>
        <taxon>Coriobacteriia</taxon>
        <taxon>Coriobacteriales</taxon>
        <taxon>Coriobacteriaceae</taxon>
        <taxon>Collinsella</taxon>
    </lineage>
</organism>
<dbReference type="Gene3D" id="3.30.1240.10">
    <property type="match status" value="1"/>
</dbReference>
<comment type="caution">
    <text evidence="1">The sequence shown here is derived from an EMBL/GenBank/DDBJ whole genome shotgun (WGS) entry which is preliminary data.</text>
</comment>
<dbReference type="Gene3D" id="3.40.50.1000">
    <property type="entry name" value="HAD superfamily/HAD-like"/>
    <property type="match status" value="1"/>
</dbReference>
<dbReference type="RefSeq" id="WP_117679861.1">
    <property type="nucleotide sequence ID" value="NZ_QSRJ01000008.1"/>
</dbReference>
<evidence type="ECO:0000313" key="1">
    <source>
        <dbReference type="EMBL" id="RGL09727.1"/>
    </source>
</evidence>